<name>A0A3P6PM25_DIBLA</name>
<dbReference type="AlphaFoldDB" id="A0A3P6PM25"/>
<protein>
    <submittedName>
        <fullName evidence="1">Uncharacterized protein</fullName>
    </submittedName>
</protein>
<gene>
    <name evidence="1" type="ORF">DILT_LOCUS916</name>
</gene>
<evidence type="ECO:0000313" key="2">
    <source>
        <dbReference type="Proteomes" id="UP000281553"/>
    </source>
</evidence>
<evidence type="ECO:0000313" key="1">
    <source>
        <dbReference type="EMBL" id="VDK37982.1"/>
    </source>
</evidence>
<sequence>MLSVSKKTHTCGSENATDIQAHYLNDAGYLGSILIVLANVPHSKDNCTADDVTTLAKAARKISTTQTLYSDLGVKLPKASDHPDTHSSPLFLSHARLKIPMTWLGPASSHRVFNDKQITPLPAELAPASLLVPK</sequence>
<reference evidence="1 2" key="1">
    <citation type="submission" date="2018-11" db="EMBL/GenBank/DDBJ databases">
        <authorList>
            <consortium name="Pathogen Informatics"/>
        </authorList>
    </citation>
    <scope>NUCLEOTIDE SEQUENCE [LARGE SCALE GENOMIC DNA]</scope>
</reference>
<dbReference type="Proteomes" id="UP000281553">
    <property type="component" value="Unassembled WGS sequence"/>
</dbReference>
<organism evidence="1 2">
    <name type="scientific">Dibothriocephalus latus</name>
    <name type="common">Fish tapeworm</name>
    <name type="synonym">Diphyllobothrium latum</name>
    <dbReference type="NCBI Taxonomy" id="60516"/>
    <lineage>
        <taxon>Eukaryota</taxon>
        <taxon>Metazoa</taxon>
        <taxon>Spiralia</taxon>
        <taxon>Lophotrochozoa</taxon>
        <taxon>Platyhelminthes</taxon>
        <taxon>Cestoda</taxon>
        <taxon>Eucestoda</taxon>
        <taxon>Diphyllobothriidea</taxon>
        <taxon>Diphyllobothriidae</taxon>
        <taxon>Dibothriocephalus</taxon>
    </lineage>
</organism>
<keyword evidence="2" id="KW-1185">Reference proteome</keyword>
<accession>A0A3P6PM25</accession>
<proteinExistence type="predicted"/>
<dbReference type="EMBL" id="UYRU01004829">
    <property type="protein sequence ID" value="VDK37982.1"/>
    <property type="molecule type" value="Genomic_DNA"/>
</dbReference>